<dbReference type="Proteomes" id="UP001163687">
    <property type="component" value="Chromosome"/>
</dbReference>
<dbReference type="SUPFAM" id="SSF51735">
    <property type="entry name" value="NAD(P)-binding Rossmann-fold domains"/>
    <property type="match status" value="1"/>
</dbReference>
<dbReference type="PANTHER" id="PTHR43245">
    <property type="entry name" value="BIFUNCTIONAL POLYMYXIN RESISTANCE PROTEIN ARNA"/>
    <property type="match status" value="1"/>
</dbReference>
<reference evidence="2" key="1">
    <citation type="submission" date="2022-03" db="EMBL/GenBank/DDBJ databases">
        <title>Complete genome sequence of Caldinitratiruptor microaerophilus.</title>
        <authorList>
            <person name="Mukaiyama R."/>
            <person name="Nishiyama T."/>
            <person name="Ueda K."/>
        </authorList>
    </citation>
    <scope>NUCLEOTIDE SEQUENCE</scope>
    <source>
        <strain evidence="2">JCM 16183</strain>
    </source>
</reference>
<dbReference type="InterPro" id="IPR001509">
    <property type="entry name" value="Epimerase_deHydtase"/>
</dbReference>
<name>A0AA35G6V5_9FIRM</name>
<feature type="domain" description="NAD-dependent epimerase/dehydratase" evidence="1">
    <location>
        <begin position="4"/>
        <end position="224"/>
    </location>
</feature>
<dbReference type="InterPro" id="IPR050177">
    <property type="entry name" value="Lipid_A_modif_metabolic_enz"/>
</dbReference>
<dbReference type="InterPro" id="IPR036291">
    <property type="entry name" value="NAD(P)-bd_dom_sf"/>
</dbReference>
<dbReference type="Pfam" id="PF01370">
    <property type="entry name" value="Epimerase"/>
    <property type="match status" value="1"/>
</dbReference>
<dbReference type="Gene3D" id="3.40.50.720">
    <property type="entry name" value="NAD(P)-binding Rossmann-like Domain"/>
    <property type="match status" value="1"/>
</dbReference>
<dbReference type="RefSeq" id="WP_264843551.1">
    <property type="nucleotide sequence ID" value="NZ_AP025628.1"/>
</dbReference>
<keyword evidence="3" id="KW-1185">Reference proteome</keyword>
<organism evidence="2 3">
    <name type="scientific">Caldinitratiruptor microaerophilus</name>
    <dbReference type="NCBI Taxonomy" id="671077"/>
    <lineage>
        <taxon>Bacteria</taxon>
        <taxon>Bacillati</taxon>
        <taxon>Bacillota</taxon>
        <taxon>Clostridia</taxon>
        <taxon>Eubacteriales</taxon>
        <taxon>Symbiobacteriaceae</taxon>
        <taxon>Caldinitratiruptor</taxon>
    </lineage>
</organism>
<dbReference type="AlphaFoldDB" id="A0AA35G6V5"/>
<evidence type="ECO:0000259" key="1">
    <source>
        <dbReference type="Pfam" id="PF01370"/>
    </source>
</evidence>
<dbReference type="EMBL" id="AP025628">
    <property type="protein sequence ID" value="BDG59421.1"/>
    <property type="molecule type" value="Genomic_DNA"/>
</dbReference>
<dbReference type="KEGG" id="cmic:caldi_05110"/>
<sequence>MRCLVLGGTGFIGRAVVAELVRRGHRVAVLHRGVTPWEPIPGVEYVRGDRTRLGDLRDRLLALRPDAVVDAAPRGPDSAPVVALFRDRIRASVHISSQAVYRAWQVAWTGRGNPDPVPLTEDSPLRSRPGLGEDGYEPLLTEQAVRGQPGFPATVLRLPPVYGPGDHHGREWLVIRRLLDGRTILPVGGGAAWLWTRAHVADVARAVALAAASSRAAGEVYNVGEPRALTLAAWARAVARAMGREIRLVRIPDRLLPPHLQLFAYRPQHMLSSSERIRAHLGYREGRPPEESLAETVRWHLEHPPPGGGPAPDYAAEDAALARARELGLAAEDPDE</sequence>
<proteinExistence type="predicted"/>
<evidence type="ECO:0000313" key="2">
    <source>
        <dbReference type="EMBL" id="BDG59421.1"/>
    </source>
</evidence>
<gene>
    <name evidence="2" type="ORF">caldi_05110</name>
</gene>
<evidence type="ECO:0000313" key="3">
    <source>
        <dbReference type="Proteomes" id="UP001163687"/>
    </source>
</evidence>
<protein>
    <recommendedName>
        <fullName evidence="1">NAD-dependent epimerase/dehydratase domain-containing protein</fullName>
    </recommendedName>
</protein>
<accession>A0AA35G6V5</accession>